<dbReference type="Proteomes" id="UP000887565">
    <property type="component" value="Unplaced"/>
</dbReference>
<name>A0A915J5B9_ROMCU</name>
<organism evidence="1 2">
    <name type="scientific">Romanomermis culicivorax</name>
    <name type="common">Nematode worm</name>
    <dbReference type="NCBI Taxonomy" id="13658"/>
    <lineage>
        <taxon>Eukaryota</taxon>
        <taxon>Metazoa</taxon>
        <taxon>Ecdysozoa</taxon>
        <taxon>Nematoda</taxon>
        <taxon>Enoplea</taxon>
        <taxon>Dorylaimia</taxon>
        <taxon>Mermithida</taxon>
        <taxon>Mermithoidea</taxon>
        <taxon>Mermithidae</taxon>
        <taxon>Romanomermis</taxon>
    </lineage>
</organism>
<evidence type="ECO:0000313" key="1">
    <source>
        <dbReference type="Proteomes" id="UP000887565"/>
    </source>
</evidence>
<keyword evidence="1" id="KW-1185">Reference proteome</keyword>
<proteinExistence type="predicted"/>
<dbReference type="AlphaFoldDB" id="A0A915J5B9"/>
<sequence>MGETQRRVLPHLDEQQINFEIAFQFVQTRNVLDLQPNVGILKKVKISGILTDEIFKGVLPPSKWIPETRVLSNNKNMILGRFDPKQDVKG</sequence>
<protein>
    <submittedName>
        <fullName evidence="2">Uncharacterized protein</fullName>
    </submittedName>
</protein>
<dbReference type="WBParaSite" id="nRc.2.0.1.t20994-RA">
    <property type="protein sequence ID" value="nRc.2.0.1.t20994-RA"/>
    <property type="gene ID" value="nRc.2.0.1.g20994"/>
</dbReference>
<evidence type="ECO:0000313" key="2">
    <source>
        <dbReference type="WBParaSite" id="nRc.2.0.1.t20994-RA"/>
    </source>
</evidence>
<accession>A0A915J5B9</accession>
<reference evidence="2" key="1">
    <citation type="submission" date="2022-11" db="UniProtKB">
        <authorList>
            <consortium name="WormBaseParasite"/>
        </authorList>
    </citation>
    <scope>IDENTIFICATION</scope>
</reference>